<keyword evidence="2" id="KW-0677">Repeat</keyword>
<dbReference type="InterPro" id="IPR015943">
    <property type="entry name" value="WD40/YVTN_repeat-like_dom_sf"/>
</dbReference>
<keyword evidence="1 3" id="KW-0853">WD repeat</keyword>
<organism evidence="4 5">
    <name type="scientific">Pholiota conissans</name>
    <dbReference type="NCBI Taxonomy" id="109636"/>
    <lineage>
        <taxon>Eukaryota</taxon>
        <taxon>Fungi</taxon>
        <taxon>Dikarya</taxon>
        <taxon>Basidiomycota</taxon>
        <taxon>Agaricomycotina</taxon>
        <taxon>Agaricomycetes</taxon>
        <taxon>Agaricomycetidae</taxon>
        <taxon>Agaricales</taxon>
        <taxon>Agaricineae</taxon>
        <taxon>Strophariaceae</taxon>
        <taxon>Pholiota</taxon>
    </lineage>
</organism>
<evidence type="ECO:0000256" key="3">
    <source>
        <dbReference type="PROSITE-ProRule" id="PRU00221"/>
    </source>
</evidence>
<accession>A0A9P6CN49</accession>
<feature type="repeat" description="WD" evidence="3">
    <location>
        <begin position="8"/>
        <end position="49"/>
    </location>
</feature>
<dbReference type="PANTHER" id="PTHR19848">
    <property type="entry name" value="WD40 REPEAT PROTEIN"/>
    <property type="match status" value="1"/>
</dbReference>
<comment type="caution">
    <text evidence="4">The sequence shown here is derived from an EMBL/GenBank/DDBJ whole genome shotgun (WGS) entry which is preliminary data.</text>
</comment>
<dbReference type="SUPFAM" id="SSF50978">
    <property type="entry name" value="WD40 repeat-like"/>
    <property type="match status" value="1"/>
</dbReference>
<dbReference type="InterPro" id="IPR036322">
    <property type="entry name" value="WD40_repeat_dom_sf"/>
</dbReference>
<evidence type="ECO:0000256" key="2">
    <source>
        <dbReference type="ARBA" id="ARBA00022737"/>
    </source>
</evidence>
<keyword evidence="5" id="KW-1185">Reference proteome</keyword>
<evidence type="ECO:0000256" key="1">
    <source>
        <dbReference type="ARBA" id="ARBA00022574"/>
    </source>
</evidence>
<dbReference type="Proteomes" id="UP000807469">
    <property type="component" value="Unassembled WGS sequence"/>
</dbReference>
<evidence type="ECO:0000313" key="5">
    <source>
        <dbReference type="Proteomes" id="UP000807469"/>
    </source>
</evidence>
<evidence type="ECO:0000313" key="4">
    <source>
        <dbReference type="EMBL" id="KAF9472462.1"/>
    </source>
</evidence>
<evidence type="ECO:0008006" key="6">
    <source>
        <dbReference type="Google" id="ProtNLM"/>
    </source>
</evidence>
<dbReference type="Pfam" id="PF00400">
    <property type="entry name" value="WD40"/>
    <property type="match status" value="1"/>
</dbReference>
<gene>
    <name evidence="4" type="ORF">BDN70DRAFT_774454</name>
</gene>
<feature type="non-terminal residue" evidence="4">
    <location>
        <position position="1"/>
    </location>
</feature>
<protein>
    <recommendedName>
        <fullName evidence="6">WD40 repeat-like protein</fullName>
    </recommendedName>
</protein>
<dbReference type="PANTHER" id="PTHR19848:SF8">
    <property type="entry name" value="F-BOX AND WD REPEAT DOMAIN CONTAINING 7"/>
    <property type="match status" value="1"/>
</dbReference>
<proteinExistence type="predicted"/>
<reference evidence="4" key="1">
    <citation type="submission" date="2020-11" db="EMBL/GenBank/DDBJ databases">
        <authorList>
            <consortium name="DOE Joint Genome Institute"/>
            <person name="Ahrendt S."/>
            <person name="Riley R."/>
            <person name="Andreopoulos W."/>
            <person name="Labutti K."/>
            <person name="Pangilinan J."/>
            <person name="Ruiz-Duenas F.J."/>
            <person name="Barrasa J.M."/>
            <person name="Sanchez-Garcia M."/>
            <person name="Camarero S."/>
            <person name="Miyauchi S."/>
            <person name="Serrano A."/>
            <person name="Linde D."/>
            <person name="Babiker R."/>
            <person name="Drula E."/>
            <person name="Ayuso-Fernandez I."/>
            <person name="Pacheco R."/>
            <person name="Padilla G."/>
            <person name="Ferreira P."/>
            <person name="Barriuso J."/>
            <person name="Kellner H."/>
            <person name="Castanera R."/>
            <person name="Alfaro M."/>
            <person name="Ramirez L."/>
            <person name="Pisabarro A.G."/>
            <person name="Kuo A."/>
            <person name="Tritt A."/>
            <person name="Lipzen A."/>
            <person name="He G."/>
            <person name="Yan M."/>
            <person name="Ng V."/>
            <person name="Cullen D."/>
            <person name="Martin F."/>
            <person name="Rosso M.-N."/>
            <person name="Henrissat B."/>
            <person name="Hibbett D."/>
            <person name="Martinez A.T."/>
            <person name="Grigoriev I.V."/>
        </authorList>
    </citation>
    <scope>NUCLEOTIDE SEQUENCE</scope>
    <source>
        <strain evidence="4">CIRM-BRFM 674</strain>
    </source>
</reference>
<dbReference type="PROSITE" id="PS50294">
    <property type="entry name" value="WD_REPEATS_REGION"/>
    <property type="match status" value="1"/>
</dbReference>
<dbReference type="OrthoDB" id="2615105at2759"/>
<dbReference type="AlphaFoldDB" id="A0A9P6CN49"/>
<dbReference type="SMART" id="SM00320">
    <property type="entry name" value="WD40"/>
    <property type="match status" value="1"/>
</dbReference>
<feature type="non-terminal residue" evidence="4">
    <location>
        <position position="55"/>
    </location>
</feature>
<dbReference type="EMBL" id="MU155533">
    <property type="protein sequence ID" value="KAF9472462.1"/>
    <property type="molecule type" value="Genomic_DNA"/>
</dbReference>
<dbReference type="PROSITE" id="PS50082">
    <property type="entry name" value="WD_REPEATS_2"/>
    <property type="match status" value="1"/>
</dbReference>
<name>A0A9P6CN49_9AGAR</name>
<dbReference type="InterPro" id="IPR001680">
    <property type="entry name" value="WD40_rpt"/>
</dbReference>
<sequence length="55" mass="6025">TGEELKVLEGHSNYVTSVAFSSDSKQIVSGSNDQTVRVWDASMGKELKELEGHEN</sequence>
<dbReference type="Gene3D" id="2.130.10.10">
    <property type="entry name" value="YVTN repeat-like/Quinoprotein amine dehydrogenase"/>
    <property type="match status" value="1"/>
</dbReference>